<dbReference type="EMBL" id="BSXT01000692">
    <property type="protein sequence ID" value="GMF32517.1"/>
    <property type="molecule type" value="Genomic_DNA"/>
</dbReference>
<dbReference type="GO" id="GO:0015074">
    <property type="term" value="P:DNA integration"/>
    <property type="evidence" value="ECO:0007669"/>
    <property type="project" value="UniProtKB-KW"/>
</dbReference>
<evidence type="ECO:0000256" key="10">
    <source>
        <dbReference type="SAM" id="MobiDB-lite"/>
    </source>
</evidence>
<name>A0A9W7CN02_9STRA</name>
<evidence type="ECO:0000313" key="13">
    <source>
        <dbReference type="Proteomes" id="UP001165121"/>
    </source>
</evidence>
<sequence>MRICTLNGIMHQRTVPYSPQQNGLAERMISYHHGEGSDMLHYKGVTMEWWAEAVSTAVYLINRSTNMQHTTVTPWELGFKVKSTLEHLWVFGSHGYAHIDKPKRTKLEPKIIRCMFLGYAENVKRYRVFDLDTSKVKMVCSVKLDKCEVDGVYETQPVRNGTVVHVSEDAHDVVVPASVERQPAVTVPNRSCLRTIEWCFIHRWTVPDVLASECSFLKMERSPRRNESQKEVTDHPPSPKRAGIDVDGLIAEAVLAYAASIGNTMDIPTTHAQAMTSDEAAQWREAMDAELLSHEWGTVHGQWFHE</sequence>
<dbReference type="OrthoDB" id="166668at2759"/>
<feature type="domain" description="Integrase catalytic" evidence="11">
    <location>
        <begin position="1"/>
        <end position="82"/>
    </location>
</feature>
<keyword evidence="13" id="KW-1185">Reference proteome</keyword>
<dbReference type="Pfam" id="PF25597">
    <property type="entry name" value="SH3_retrovirus"/>
    <property type="match status" value="1"/>
</dbReference>
<accession>A0A9W7CN02</accession>
<evidence type="ECO:0000256" key="4">
    <source>
        <dbReference type="ARBA" id="ARBA00022801"/>
    </source>
</evidence>
<evidence type="ECO:0000256" key="5">
    <source>
        <dbReference type="ARBA" id="ARBA00022842"/>
    </source>
</evidence>
<dbReference type="GO" id="GO:0003676">
    <property type="term" value="F:nucleic acid binding"/>
    <property type="evidence" value="ECO:0007669"/>
    <property type="project" value="InterPro"/>
</dbReference>
<dbReference type="GO" id="GO:0003887">
    <property type="term" value="F:DNA-directed DNA polymerase activity"/>
    <property type="evidence" value="ECO:0007669"/>
    <property type="project" value="UniProtKB-KW"/>
</dbReference>
<keyword evidence="2" id="KW-0479">Metal-binding</keyword>
<dbReference type="GO" id="GO:0046872">
    <property type="term" value="F:metal ion binding"/>
    <property type="evidence" value="ECO:0007669"/>
    <property type="project" value="UniProtKB-KW"/>
</dbReference>
<dbReference type="GO" id="GO:0003964">
    <property type="term" value="F:RNA-directed DNA polymerase activity"/>
    <property type="evidence" value="ECO:0007669"/>
    <property type="project" value="UniProtKB-KW"/>
</dbReference>
<evidence type="ECO:0000256" key="3">
    <source>
        <dbReference type="ARBA" id="ARBA00022759"/>
    </source>
</evidence>
<dbReference type="GO" id="GO:0016787">
    <property type="term" value="F:hydrolase activity"/>
    <property type="evidence" value="ECO:0007669"/>
    <property type="project" value="UniProtKB-KW"/>
</dbReference>
<dbReference type="AlphaFoldDB" id="A0A9W7CN02"/>
<reference evidence="12" key="1">
    <citation type="submission" date="2023-04" db="EMBL/GenBank/DDBJ databases">
        <title>Phytophthora fragariaefolia NBRC 109709.</title>
        <authorList>
            <person name="Ichikawa N."/>
            <person name="Sato H."/>
            <person name="Tonouchi N."/>
        </authorList>
    </citation>
    <scope>NUCLEOTIDE SEQUENCE</scope>
    <source>
        <strain evidence="12">NBRC 109709</strain>
    </source>
</reference>
<evidence type="ECO:0000256" key="9">
    <source>
        <dbReference type="ARBA" id="ARBA00023172"/>
    </source>
</evidence>
<keyword evidence="8" id="KW-0239">DNA-directed DNA polymerase</keyword>
<evidence type="ECO:0000256" key="1">
    <source>
        <dbReference type="ARBA" id="ARBA00022722"/>
    </source>
</evidence>
<dbReference type="InterPro" id="IPR001584">
    <property type="entry name" value="Integrase_cat-core"/>
</dbReference>
<protein>
    <submittedName>
        <fullName evidence="12">Unnamed protein product</fullName>
    </submittedName>
</protein>
<dbReference type="SUPFAM" id="SSF53098">
    <property type="entry name" value="Ribonuclease H-like"/>
    <property type="match status" value="1"/>
</dbReference>
<dbReference type="GO" id="GO:0006310">
    <property type="term" value="P:DNA recombination"/>
    <property type="evidence" value="ECO:0007669"/>
    <property type="project" value="UniProtKB-KW"/>
</dbReference>
<keyword evidence="8" id="KW-0548">Nucleotidyltransferase</keyword>
<keyword evidence="7" id="KW-0695">RNA-directed DNA polymerase</keyword>
<dbReference type="InterPro" id="IPR057670">
    <property type="entry name" value="SH3_retrovirus"/>
</dbReference>
<feature type="region of interest" description="Disordered" evidence="10">
    <location>
        <begin position="222"/>
        <end position="243"/>
    </location>
</feature>
<dbReference type="GO" id="GO:0004519">
    <property type="term" value="F:endonuclease activity"/>
    <property type="evidence" value="ECO:0007669"/>
    <property type="project" value="UniProtKB-KW"/>
</dbReference>
<keyword evidence="1" id="KW-0540">Nuclease</keyword>
<dbReference type="InterPro" id="IPR036397">
    <property type="entry name" value="RNaseH_sf"/>
</dbReference>
<keyword evidence="9" id="KW-0233">DNA recombination</keyword>
<evidence type="ECO:0000256" key="8">
    <source>
        <dbReference type="ARBA" id="ARBA00022932"/>
    </source>
</evidence>
<keyword evidence="5" id="KW-0460">Magnesium</keyword>
<feature type="compositionally biased region" description="Basic and acidic residues" evidence="10">
    <location>
        <begin position="222"/>
        <end position="234"/>
    </location>
</feature>
<dbReference type="PANTHER" id="PTHR42648:SF11">
    <property type="entry name" value="TRANSPOSON TY4-P GAG-POL POLYPROTEIN"/>
    <property type="match status" value="1"/>
</dbReference>
<keyword evidence="8" id="KW-0808">Transferase</keyword>
<dbReference type="Gene3D" id="3.30.420.10">
    <property type="entry name" value="Ribonuclease H-like superfamily/Ribonuclease H"/>
    <property type="match status" value="1"/>
</dbReference>
<dbReference type="InterPro" id="IPR012337">
    <property type="entry name" value="RNaseH-like_sf"/>
</dbReference>
<keyword evidence="4" id="KW-0378">Hydrolase</keyword>
<comment type="caution">
    <text evidence="12">The sequence shown here is derived from an EMBL/GenBank/DDBJ whole genome shotgun (WGS) entry which is preliminary data.</text>
</comment>
<proteinExistence type="predicted"/>
<evidence type="ECO:0000256" key="2">
    <source>
        <dbReference type="ARBA" id="ARBA00022723"/>
    </source>
</evidence>
<evidence type="ECO:0000259" key="11">
    <source>
        <dbReference type="PROSITE" id="PS50994"/>
    </source>
</evidence>
<evidence type="ECO:0000256" key="6">
    <source>
        <dbReference type="ARBA" id="ARBA00022908"/>
    </source>
</evidence>
<dbReference type="PANTHER" id="PTHR42648">
    <property type="entry name" value="TRANSPOSASE, PUTATIVE-RELATED"/>
    <property type="match status" value="1"/>
</dbReference>
<evidence type="ECO:0000313" key="12">
    <source>
        <dbReference type="EMBL" id="GMF32517.1"/>
    </source>
</evidence>
<dbReference type="PROSITE" id="PS50994">
    <property type="entry name" value="INTEGRASE"/>
    <property type="match status" value="1"/>
</dbReference>
<dbReference type="InterPro" id="IPR039537">
    <property type="entry name" value="Retrotran_Ty1/copia-like"/>
</dbReference>
<gene>
    <name evidence="12" type="ORF">Pfra01_000776700</name>
</gene>
<organism evidence="12 13">
    <name type="scientific">Phytophthora fragariaefolia</name>
    <dbReference type="NCBI Taxonomy" id="1490495"/>
    <lineage>
        <taxon>Eukaryota</taxon>
        <taxon>Sar</taxon>
        <taxon>Stramenopiles</taxon>
        <taxon>Oomycota</taxon>
        <taxon>Peronosporomycetes</taxon>
        <taxon>Peronosporales</taxon>
        <taxon>Peronosporaceae</taxon>
        <taxon>Phytophthora</taxon>
    </lineage>
</organism>
<dbReference type="Proteomes" id="UP001165121">
    <property type="component" value="Unassembled WGS sequence"/>
</dbReference>
<keyword evidence="6" id="KW-0229">DNA integration</keyword>
<keyword evidence="3" id="KW-0255">Endonuclease</keyword>
<evidence type="ECO:0000256" key="7">
    <source>
        <dbReference type="ARBA" id="ARBA00022918"/>
    </source>
</evidence>